<sequence length="104" mass="11628">MILTNLLIKKVMDNMARQYRKENGISDSMSTMNEISGNISKAEEALLVNIIKNKEESSAMKSCTGQKVSLGELATYQEKDSERKKNAPSKISLEELAKKQCKTN</sequence>
<dbReference type="Proteomes" id="UP000000269">
    <property type="component" value="Chromosome"/>
</dbReference>
<gene>
    <name evidence="1" type="ordered locus">Clos_0367</name>
</gene>
<evidence type="ECO:0000313" key="1">
    <source>
        <dbReference type="EMBL" id="ABW17929.1"/>
    </source>
</evidence>
<dbReference type="AlphaFoldDB" id="A8MLL2"/>
<dbReference type="STRING" id="350688.Clos_0367"/>
<dbReference type="EMBL" id="CP000853">
    <property type="protein sequence ID" value="ABW17929.1"/>
    <property type="molecule type" value="Genomic_DNA"/>
</dbReference>
<organism evidence="1 2">
    <name type="scientific">Alkaliphilus oremlandii (strain OhILAs)</name>
    <name type="common">Clostridium oremlandii (strain OhILAs)</name>
    <dbReference type="NCBI Taxonomy" id="350688"/>
    <lineage>
        <taxon>Bacteria</taxon>
        <taxon>Bacillati</taxon>
        <taxon>Bacillota</taxon>
        <taxon>Clostridia</taxon>
        <taxon>Peptostreptococcales</taxon>
        <taxon>Natronincolaceae</taxon>
        <taxon>Alkaliphilus</taxon>
    </lineage>
</organism>
<reference evidence="2" key="1">
    <citation type="submission" date="2007-10" db="EMBL/GenBank/DDBJ databases">
        <title>Complete genome of Alkaliphilus oremlandii OhILAs.</title>
        <authorList>
            <person name="Copeland A."/>
            <person name="Lucas S."/>
            <person name="Lapidus A."/>
            <person name="Barry K."/>
            <person name="Detter J.C."/>
            <person name="Glavina del Rio T."/>
            <person name="Hammon N."/>
            <person name="Israni S."/>
            <person name="Dalin E."/>
            <person name="Tice H."/>
            <person name="Pitluck S."/>
            <person name="Chain P."/>
            <person name="Malfatti S."/>
            <person name="Shin M."/>
            <person name="Vergez L."/>
            <person name="Schmutz J."/>
            <person name="Larimer F."/>
            <person name="Land M."/>
            <person name="Hauser L."/>
            <person name="Kyrpides N."/>
            <person name="Mikhailova N."/>
            <person name="Stolz J.F."/>
            <person name="Dawson A."/>
            <person name="Fisher E."/>
            <person name="Crable B."/>
            <person name="Perera E."/>
            <person name="Lisak J."/>
            <person name="Ranganathan M."/>
            <person name="Basu P."/>
            <person name="Richardson P."/>
        </authorList>
    </citation>
    <scope>NUCLEOTIDE SEQUENCE [LARGE SCALE GENOMIC DNA]</scope>
    <source>
        <strain evidence="2">OhILAs</strain>
    </source>
</reference>
<name>A8MLL2_ALKOO</name>
<protein>
    <submittedName>
        <fullName evidence="1">Uncharacterized protein</fullName>
    </submittedName>
</protein>
<keyword evidence="2" id="KW-1185">Reference proteome</keyword>
<accession>A8MLL2</accession>
<dbReference type="KEGG" id="aoe:Clos_0367"/>
<evidence type="ECO:0000313" key="2">
    <source>
        <dbReference type="Proteomes" id="UP000000269"/>
    </source>
</evidence>
<dbReference type="HOGENOM" id="CLU_2244263_0_0_9"/>
<proteinExistence type="predicted"/>